<dbReference type="AlphaFoldDB" id="A0A9D7SUV3"/>
<feature type="transmembrane region" description="Helical" evidence="1">
    <location>
        <begin position="158"/>
        <end position="175"/>
    </location>
</feature>
<keyword evidence="1" id="KW-0812">Transmembrane</keyword>
<dbReference type="Proteomes" id="UP000808337">
    <property type="component" value="Unassembled WGS sequence"/>
</dbReference>
<protein>
    <submittedName>
        <fullName evidence="3">Fatty acid desaturase</fullName>
    </submittedName>
</protein>
<sequence length="346" mass="41574">MKLLTTITDPQYIPKEKYTAYETFWLKYMNDPRDLPFIHLLTRIHLIVITWAILLFTPLLQGVYWWLAFIPYAYFSQSYFKGRFGLMFHCMCHRPMFKKGYTWIHTYVTWIVAPFFGGTPETYFAHHIIMHHVENNQEDDASSTLKYRRDNPIDFMKYFLRFLFVGIIDTFMYLFNHKRKKVYTRFTIGELSFWVFCVAMSFVSFKATLMIFIIPVIYSRLISMMGNWTQHSFIDKNNPEGHFSSVYNCINNVYNQNCWNDGYHSIHHLNPALHYTEIPGTFLKNKEQFVKNKTFIFDGIHYLHIFFWLMTKRYDKLADNVVNIDNTFTSNQEVIALMKERVMKIV</sequence>
<evidence type="ECO:0000313" key="4">
    <source>
        <dbReference type="Proteomes" id="UP000808337"/>
    </source>
</evidence>
<name>A0A9D7SUV3_9BACT</name>
<accession>A0A9D7SUV3</accession>
<gene>
    <name evidence="3" type="ORF">IPP15_08785</name>
</gene>
<dbReference type="Pfam" id="PF00487">
    <property type="entry name" value="FA_desaturase"/>
    <property type="match status" value="1"/>
</dbReference>
<evidence type="ECO:0000256" key="1">
    <source>
        <dbReference type="SAM" id="Phobius"/>
    </source>
</evidence>
<dbReference type="PANTHER" id="PTHR36459">
    <property type="entry name" value="ORF"/>
    <property type="match status" value="1"/>
</dbReference>
<evidence type="ECO:0000313" key="3">
    <source>
        <dbReference type="EMBL" id="MBK9982506.1"/>
    </source>
</evidence>
<keyword evidence="1" id="KW-1133">Transmembrane helix</keyword>
<dbReference type="PANTHER" id="PTHR36459:SF1">
    <property type="entry name" value="FATTY ACID DESATURASE DOMAIN-CONTAINING PROTEIN-RELATED"/>
    <property type="match status" value="1"/>
</dbReference>
<reference evidence="3 4" key="1">
    <citation type="submission" date="2020-10" db="EMBL/GenBank/DDBJ databases">
        <title>Connecting structure to function with the recovery of over 1000 high-quality activated sludge metagenome-assembled genomes encoding full-length rRNA genes using long-read sequencing.</title>
        <authorList>
            <person name="Singleton C.M."/>
            <person name="Petriglieri F."/>
            <person name="Kristensen J.M."/>
            <person name="Kirkegaard R.H."/>
            <person name="Michaelsen T.Y."/>
            <person name="Andersen M.H."/>
            <person name="Karst S.M."/>
            <person name="Dueholm M.S."/>
            <person name="Nielsen P.H."/>
            <person name="Albertsen M."/>
        </authorList>
    </citation>
    <scope>NUCLEOTIDE SEQUENCE [LARGE SCALE GENOMIC DNA]</scope>
    <source>
        <strain evidence="3">Ribe_18-Q3-R11-54_MAXAC.273</strain>
    </source>
</reference>
<feature type="transmembrane region" description="Helical" evidence="1">
    <location>
        <begin position="37"/>
        <end position="57"/>
    </location>
</feature>
<dbReference type="EMBL" id="JADKGY010000006">
    <property type="protein sequence ID" value="MBK9982506.1"/>
    <property type="molecule type" value="Genomic_DNA"/>
</dbReference>
<dbReference type="GO" id="GO:0006629">
    <property type="term" value="P:lipid metabolic process"/>
    <property type="evidence" value="ECO:0007669"/>
    <property type="project" value="InterPro"/>
</dbReference>
<feature type="transmembrane region" description="Helical" evidence="1">
    <location>
        <begin position="100"/>
        <end position="117"/>
    </location>
</feature>
<feature type="domain" description="Fatty acid desaturase" evidence="2">
    <location>
        <begin position="65"/>
        <end position="294"/>
    </location>
</feature>
<organism evidence="3 4">
    <name type="scientific">Candidatus Opimibacter skivensis</name>
    <dbReference type="NCBI Taxonomy" id="2982028"/>
    <lineage>
        <taxon>Bacteria</taxon>
        <taxon>Pseudomonadati</taxon>
        <taxon>Bacteroidota</taxon>
        <taxon>Saprospiria</taxon>
        <taxon>Saprospirales</taxon>
        <taxon>Saprospiraceae</taxon>
        <taxon>Candidatus Opimibacter</taxon>
    </lineage>
</organism>
<evidence type="ECO:0000259" key="2">
    <source>
        <dbReference type="Pfam" id="PF00487"/>
    </source>
</evidence>
<comment type="caution">
    <text evidence="3">The sequence shown here is derived from an EMBL/GenBank/DDBJ whole genome shotgun (WGS) entry which is preliminary data.</text>
</comment>
<keyword evidence="1" id="KW-0472">Membrane</keyword>
<dbReference type="InterPro" id="IPR005804">
    <property type="entry name" value="FA_desaturase_dom"/>
</dbReference>
<feature type="transmembrane region" description="Helical" evidence="1">
    <location>
        <begin position="63"/>
        <end position="80"/>
    </location>
</feature>
<proteinExistence type="predicted"/>